<keyword evidence="3" id="KW-0804">Transcription</keyword>
<keyword evidence="2" id="KW-0238">DNA-binding</keyword>
<protein>
    <submittedName>
        <fullName evidence="5">GntR family transcriptional regulator</fullName>
    </submittedName>
</protein>
<dbReference type="InterPro" id="IPR036390">
    <property type="entry name" value="WH_DNA-bd_sf"/>
</dbReference>
<dbReference type="AlphaFoldDB" id="A0A6L6YHP9"/>
<reference evidence="5 6" key="1">
    <citation type="submission" date="2019-12" db="EMBL/GenBank/DDBJ databases">
        <title>Microbes associate with the intestines of laboratory mice.</title>
        <authorList>
            <person name="Navarre W."/>
            <person name="Wong E."/>
        </authorList>
    </citation>
    <scope>NUCLEOTIDE SEQUENCE [LARGE SCALE GENOMIC DNA]</scope>
    <source>
        <strain evidence="5 6">NM82_D38</strain>
    </source>
</reference>
<dbReference type="InterPro" id="IPR000524">
    <property type="entry name" value="Tscrpt_reg_HTH_GntR"/>
</dbReference>
<dbReference type="Pfam" id="PF00392">
    <property type="entry name" value="GntR"/>
    <property type="match status" value="1"/>
</dbReference>
<dbReference type="InterPro" id="IPR011663">
    <property type="entry name" value="UTRA"/>
</dbReference>
<dbReference type="PRINTS" id="PR00035">
    <property type="entry name" value="HTHGNTR"/>
</dbReference>
<evidence type="ECO:0000256" key="1">
    <source>
        <dbReference type="ARBA" id="ARBA00023015"/>
    </source>
</evidence>
<dbReference type="PANTHER" id="PTHR44846:SF1">
    <property type="entry name" value="MANNOSYL-D-GLYCERATE TRANSPORT_METABOLISM SYSTEM REPRESSOR MNGR-RELATED"/>
    <property type="match status" value="1"/>
</dbReference>
<evidence type="ECO:0000313" key="6">
    <source>
        <dbReference type="Proteomes" id="UP000472580"/>
    </source>
</evidence>
<dbReference type="Gene3D" id="3.40.1410.10">
    <property type="entry name" value="Chorismate lyase-like"/>
    <property type="match status" value="1"/>
</dbReference>
<dbReference type="CDD" id="cd07377">
    <property type="entry name" value="WHTH_GntR"/>
    <property type="match status" value="1"/>
</dbReference>
<dbReference type="GO" id="GO:0003700">
    <property type="term" value="F:DNA-binding transcription factor activity"/>
    <property type="evidence" value="ECO:0007669"/>
    <property type="project" value="InterPro"/>
</dbReference>
<dbReference type="InterPro" id="IPR028978">
    <property type="entry name" value="Chorismate_lyase_/UTRA_dom_sf"/>
</dbReference>
<dbReference type="SUPFAM" id="SSF64288">
    <property type="entry name" value="Chorismate lyase-like"/>
    <property type="match status" value="1"/>
</dbReference>
<dbReference type="Gene3D" id="1.10.10.10">
    <property type="entry name" value="Winged helix-like DNA-binding domain superfamily/Winged helix DNA-binding domain"/>
    <property type="match status" value="1"/>
</dbReference>
<dbReference type="SMART" id="SM00345">
    <property type="entry name" value="HTH_GNTR"/>
    <property type="match status" value="1"/>
</dbReference>
<dbReference type="InterPro" id="IPR036388">
    <property type="entry name" value="WH-like_DNA-bd_sf"/>
</dbReference>
<keyword evidence="6" id="KW-1185">Reference proteome</keyword>
<dbReference type="EMBL" id="WSRP01000023">
    <property type="protein sequence ID" value="MVX57147.1"/>
    <property type="molecule type" value="Genomic_DNA"/>
</dbReference>
<feature type="domain" description="HTH gntR-type" evidence="4">
    <location>
        <begin position="41"/>
        <end position="109"/>
    </location>
</feature>
<dbReference type="SMART" id="SM00866">
    <property type="entry name" value="UTRA"/>
    <property type="match status" value="1"/>
</dbReference>
<keyword evidence="1" id="KW-0805">Transcription regulation</keyword>
<evidence type="ECO:0000313" key="5">
    <source>
        <dbReference type="EMBL" id="MVX57147.1"/>
    </source>
</evidence>
<comment type="caution">
    <text evidence="5">The sequence shown here is derived from an EMBL/GenBank/DDBJ whole genome shotgun (WGS) entry which is preliminary data.</text>
</comment>
<gene>
    <name evidence="5" type="ORF">E5987_07990</name>
</gene>
<dbReference type="PANTHER" id="PTHR44846">
    <property type="entry name" value="MANNOSYL-D-GLYCERATE TRANSPORT/METABOLISM SYSTEM REPRESSOR MNGR-RELATED"/>
    <property type="match status" value="1"/>
</dbReference>
<accession>A0A6L6YHP9</accession>
<dbReference type="InterPro" id="IPR050679">
    <property type="entry name" value="Bact_HTH_transcr_reg"/>
</dbReference>
<dbReference type="PROSITE" id="PS50949">
    <property type="entry name" value="HTH_GNTR"/>
    <property type="match status" value="1"/>
</dbReference>
<name>A0A6L6YHP9_9BURK</name>
<dbReference type="Pfam" id="PF07702">
    <property type="entry name" value="UTRA"/>
    <property type="match status" value="1"/>
</dbReference>
<dbReference type="GO" id="GO:0003677">
    <property type="term" value="F:DNA binding"/>
    <property type="evidence" value="ECO:0007669"/>
    <property type="project" value="UniProtKB-KW"/>
</dbReference>
<evidence type="ECO:0000256" key="3">
    <source>
        <dbReference type="ARBA" id="ARBA00023163"/>
    </source>
</evidence>
<organism evidence="5 6">
    <name type="scientific">Parasutterella muris</name>
    <dbReference type="NCBI Taxonomy" id="2565572"/>
    <lineage>
        <taxon>Bacteria</taxon>
        <taxon>Pseudomonadati</taxon>
        <taxon>Pseudomonadota</taxon>
        <taxon>Betaproteobacteria</taxon>
        <taxon>Burkholderiales</taxon>
        <taxon>Sutterellaceae</taxon>
        <taxon>Parasutterella</taxon>
    </lineage>
</organism>
<dbReference type="GO" id="GO:0045892">
    <property type="term" value="P:negative regulation of DNA-templated transcription"/>
    <property type="evidence" value="ECO:0007669"/>
    <property type="project" value="TreeGrafter"/>
</dbReference>
<dbReference type="Proteomes" id="UP000472580">
    <property type="component" value="Unassembled WGS sequence"/>
</dbReference>
<proteinExistence type="predicted"/>
<evidence type="ECO:0000256" key="2">
    <source>
        <dbReference type="ARBA" id="ARBA00023125"/>
    </source>
</evidence>
<sequence>MSMERPLCRIDSALVRQSLPREDNVNNTSLNENIFFSPQKQTLFLQVSNALSQLISEEKWTPGEMLPSETELAKEFSVSQGTMRRALNLLVEKGILIRRQGRGTFVSDFKRNEKLFQRRYVKFVPDDPLTDEALPTTSKLLFFVKVSPPLEIQSKLCLEPQDMVIHAGRALLASSGLVTFDEIWASETVFSKLTEENLMKHEEKLLYSFYQSELGVSIGRVEETIKAALLPSNLCFMFKLPDPTPVIEINRLAYSVNDKPIEYRHQLCVTRKYHYTVSGQFEDNVEF</sequence>
<evidence type="ECO:0000259" key="4">
    <source>
        <dbReference type="PROSITE" id="PS50949"/>
    </source>
</evidence>
<dbReference type="SUPFAM" id="SSF46785">
    <property type="entry name" value="Winged helix' DNA-binding domain"/>
    <property type="match status" value="1"/>
</dbReference>